<accession>A0A6N4V3T0</accession>
<evidence type="ECO:0000313" key="2">
    <source>
        <dbReference type="Proteomes" id="UP000466906"/>
    </source>
</evidence>
<keyword evidence="2" id="KW-1185">Reference proteome</keyword>
<evidence type="ECO:0000313" key="1">
    <source>
        <dbReference type="EMBL" id="BBX30422.1"/>
    </source>
</evidence>
<dbReference type="KEGG" id="malv:MALV_55470"/>
<geneLocation type="plasmid" evidence="1 2">
    <name>pJCM12272</name>
</geneLocation>
<dbReference type="EMBL" id="AP022566">
    <property type="protein sequence ID" value="BBX30422.1"/>
    <property type="molecule type" value="Genomic_DNA"/>
</dbReference>
<reference evidence="1 2" key="1">
    <citation type="journal article" date="2019" name="Emerg. Microbes Infect.">
        <title>Comprehensive subspecies identification of 175 nontuberculous mycobacteria species based on 7547 genomic profiles.</title>
        <authorList>
            <person name="Matsumoto Y."/>
            <person name="Kinjo T."/>
            <person name="Motooka D."/>
            <person name="Nabeya D."/>
            <person name="Jung N."/>
            <person name="Uechi K."/>
            <person name="Horii T."/>
            <person name="Iida T."/>
            <person name="Fujita J."/>
            <person name="Nakamura S."/>
        </authorList>
    </citation>
    <scope>NUCLEOTIDE SEQUENCE [LARGE SCALE GENOMIC DNA]</scope>
    <source>
        <strain evidence="1 2">JCM 12272</strain>
        <plasmid evidence="1">pJCM12272</plasmid>
    </source>
</reference>
<dbReference type="RefSeq" id="WP_163670481.1">
    <property type="nucleotide sequence ID" value="NZ_AP022566.1"/>
</dbReference>
<dbReference type="Proteomes" id="UP000466906">
    <property type="component" value="Plasmid pJCM12272"/>
</dbReference>
<sequence length="96" mass="10107">MNWEANIERCDAMTAAATFWACPVEVLGLVPGNAEWNISEEFSTGLSAGTDVGQDIEELTLAETDIAEALRTPVIDDPQPVAAGVSSVLGESGREV</sequence>
<protein>
    <submittedName>
        <fullName evidence="1">Uncharacterized protein</fullName>
    </submittedName>
</protein>
<name>A0A6N4V3T0_9MYCO</name>
<dbReference type="AlphaFoldDB" id="A0A6N4V3T0"/>
<keyword evidence="1" id="KW-0614">Plasmid</keyword>
<gene>
    <name evidence="1" type="ORF">MALV_55470</name>
</gene>
<organism evidence="1 2">
    <name type="scientific">Mycolicibacterium alvei</name>
    <dbReference type="NCBI Taxonomy" id="67081"/>
    <lineage>
        <taxon>Bacteria</taxon>
        <taxon>Bacillati</taxon>
        <taxon>Actinomycetota</taxon>
        <taxon>Actinomycetes</taxon>
        <taxon>Mycobacteriales</taxon>
        <taxon>Mycobacteriaceae</taxon>
        <taxon>Mycolicibacterium</taxon>
    </lineage>
</organism>
<proteinExistence type="predicted"/>